<keyword evidence="8" id="KW-1185">Reference proteome</keyword>
<reference evidence="5 8" key="3">
    <citation type="submission" date="2018-07" db="EMBL/GenBank/DDBJ databases">
        <title>Genome sequence of extremly halophilic archaeon Halopelagius longus strain BC12-B1.</title>
        <authorList>
            <person name="Zhang X."/>
        </authorList>
    </citation>
    <scope>NUCLEOTIDE SEQUENCE [LARGE SCALE GENOMIC DNA]</scope>
    <source>
        <strain evidence="5 8">BC12-B1</strain>
    </source>
</reference>
<reference evidence="7" key="1">
    <citation type="submission" date="2016-10" db="EMBL/GenBank/DDBJ databases">
        <authorList>
            <person name="Varghese N."/>
            <person name="Submissions S."/>
        </authorList>
    </citation>
    <scope>NUCLEOTIDE SEQUENCE [LARGE SCALE GENOMIC DNA]</scope>
    <source>
        <strain evidence="7">CGMCC 1.12397</strain>
    </source>
</reference>
<proteinExistence type="predicted"/>
<organism evidence="6 7">
    <name type="scientific">Halopelagius longus</name>
    <dbReference type="NCBI Taxonomy" id="1236180"/>
    <lineage>
        <taxon>Archaea</taxon>
        <taxon>Methanobacteriati</taxon>
        <taxon>Methanobacteriota</taxon>
        <taxon>Stenosarchaea group</taxon>
        <taxon>Halobacteria</taxon>
        <taxon>Halobacteriales</taxon>
        <taxon>Haloferacaceae</taxon>
    </lineage>
</organism>
<keyword evidence="1" id="KW-0805">Transcription regulation</keyword>
<dbReference type="Pfam" id="PF15915">
    <property type="entry name" value="BAT"/>
    <property type="match status" value="1"/>
</dbReference>
<dbReference type="Proteomes" id="UP000255421">
    <property type="component" value="Unassembled WGS sequence"/>
</dbReference>
<feature type="domain" description="Bacterioopsin transcriptional activator GAF and HTH associated" evidence="4">
    <location>
        <begin position="3"/>
        <end position="139"/>
    </location>
</feature>
<dbReference type="EMBL" id="QQST01000004">
    <property type="protein sequence ID" value="RDI69632.1"/>
    <property type="molecule type" value="Genomic_DNA"/>
</dbReference>
<dbReference type="Proteomes" id="UP000199289">
    <property type="component" value="Unassembled WGS sequence"/>
</dbReference>
<dbReference type="GO" id="GO:0003677">
    <property type="term" value="F:DNA binding"/>
    <property type="evidence" value="ECO:0007669"/>
    <property type="project" value="UniProtKB-KW"/>
</dbReference>
<evidence type="ECO:0000313" key="8">
    <source>
        <dbReference type="Proteomes" id="UP000255421"/>
    </source>
</evidence>
<evidence type="ECO:0000256" key="2">
    <source>
        <dbReference type="ARBA" id="ARBA00023163"/>
    </source>
</evidence>
<evidence type="ECO:0000256" key="1">
    <source>
        <dbReference type="ARBA" id="ARBA00023015"/>
    </source>
</evidence>
<keyword evidence="2" id="KW-0804">Transcription</keyword>
<dbReference type="OrthoDB" id="194721at2157"/>
<dbReference type="PANTHER" id="PTHR34236">
    <property type="entry name" value="DIMETHYL SULFOXIDE REDUCTASE TRANSCRIPTIONAL ACTIVATOR"/>
    <property type="match status" value="1"/>
</dbReference>
<accession>A0A1H1GEM8</accession>
<evidence type="ECO:0000313" key="5">
    <source>
        <dbReference type="EMBL" id="RDI69632.1"/>
    </source>
</evidence>
<dbReference type="InterPro" id="IPR007050">
    <property type="entry name" value="HTH_bacterioopsin"/>
</dbReference>
<keyword evidence="5" id="KW-0238">DNA-binding</keyword>
<dbReference type="AlphaFoldDB" id="A0A1H1GEM8"/>
<feature type="domain" description="HTH bat-type" evidence="3">
    <location>
        <begin position="158"/>
        <end position="209"/>
    </location>
</feature>
<dbReference type="Pfam" id="PF04967">
    <property type="entry name" value="HTH_10"/>
    <property type="match status" value="1"/>
</dbReference>
<evidence type="ECO:0000313" key="6">
    <source>
        <dbReference type="EMBL" id="SDR11742.1"/>
    </source>
</evidence>
<gene>
    <name evidence="5" type="ORF">DWB78_17825</name>
    <name evidence="6" type="ORF">SAMN05216278_3628</name>
</gene>
<dbReference type="InterPro" id="IPR031803">
    <property type="entry name" value="BAT_GAF/HTH-assoc"/>
</dbReference>
<evidence type="ECO:0000313" key="7">
    <source>
        <dbReference type="Proteomes" id="UP000199289"/>
    </source>
</evidence>
<dbReference type="RefSeq" id="WP_092539118.1">
    <property type="nucleotide sequence ID" value="NZ_FNKQ01000006.1"/>
</dbReference>
<protein>
    <submittedName>
        <fullName evidence="5">DNA-binding protein</fullName>
    </submittedName>
    <submittedName>
        <fullName evidence="6">Predicted DNA binding protein, contains HTH domain</fullName>
    </submittedName>
</protein>
<reference evidence="6" key="2">
    <citation type="submission" date="2016-10" db="EMBL/GenBank/DDBJ databases">
        <authorList>
            <person name="de Groot N.N."/>
        </authorList>
    </citation>
    <scope>NUCLEOTIDE SEQUENCE [LARGE SCALE GENOMIC DNA]</scope>
    <source>
        <strain evidence="6">CGMCC 1.12397</strain>
    </source>
</reference>
<dbReference type="PANTHER" id="PTHR34236:SF1">
    <property type="entry name" value="DIMETHYL SULFOXIDE REDUCTASE TRANSCRIPTIONAL ACTIVATOR"/>
    <property type="match status" value="1"/>
</dbReference>
<name>A0A1H1GEM8_9EURY</name>
<dbReference type="EMBL" id="FNKQ01000006">
    <property type="protein sequence ID" value="SDR11742.1"/>
    <property type="molecule type" value="Genomic_DNA"/>
</dbReference>
<evidence type="ECO:0000259" key="4">
    <source>
        <dbReference type="Pfam" id="PF15915"/>
    </source>
</evidence>
<sequence length="222" mass="24288">MAVTLELDAPAESFPLGRATANAGPASVEAERVVPLDRTVSPYIRVVADDRAQFEGAVRSHRSVKALELVGDDDDEAIYLAEWVEAEDDLSALIREVGGAVLTIRGKAGANHWFWRVRFAEHAALSRFRETCDACCVDVGVRRIFGGIRPGPNPVRDLSDGQRKALTIALREGYFEVPRRTTLSDIANELEISQQAASELVRRAANTVLSRALVSELDEYGV</sequence>
<evidence type="ECO:0000259" key="3">
    <source>
        <dbReference type="Pfam" id="PF04967"/>
    </source>
</evidence>